<reference evidence="1" key="1">
    <citation type="submission" date="2024-03" db="EMBL/GenBank/DDBJ databases">
        <title>Deinococcus weizhi sp. nov., isolated from human skin.</title>
        <authorList>
            <person name="Wei Z."/>
            <person name="Tian F."/>
            <person name="Yang C."/>
            <person name="Xin L.T."/>
            <person name="Wen Z.J."/>
            <person name="Lan K.C."/>
            <person name="Yu L."/>
            <person name="Zhe W."/>
            <person name="Dan F.D."/>
            <person name="Jun W."/>
            <person name="Rui Z."/>
            <person name="Yong X.J."/>
            <person name="Ting Y."/>
            <person name="Wei X."/>
            <person name="Xu Z.G."/>
            <person name="Xin Z."/>
            <person name="Dong F.G."/>
            <person name="Ni X.M."/>
            <person name="Zheng M.G."/>
            <person name="Chun Y."/>
            <person name="Qian W.X."/>
        </authorList>
    </citation>
    <scope>NUCLEOTIDE SEQUENCE</scope>
    <source>
        <strain evidence="1">VB142</strain>
    </source>
</reference>
<gene>
    <name evidence="1" type="ORF">WDJ50_15835</name>
</gene>
<organism evidence="1">
    <name type="scientific">Deinococcus sp. VB142</name>
    <dbReference type="NCBI Taxonomy" id="3112952"/>
    <lineage>
        <taxon>Bacteria</taxon>
        <taxon>Thermotogati</taxon>
        <taxon>Deinococcota</taxon>
        <taxon>Deinococci</taxon>
        <taxon>Deinococcales</taxon>
        <taxon>Deinococcaceae</taxon>
        <taxon>Deinococcus</taxon>
    </lineage>
</organism>
<name>A0AAU6Q7C7_9DEIO</name>
<sequence length="412" mass="45388">MSIVSAAQSPSGETAWESSFHISGIHYQVAGYAYRGRPFGVDGDLLSAVQDLFFQAGCPDDNRISVLPSQLLPKTTLSRSGRDYIRMREGLLRLASVRWEMSARWTDEDGAQQQRTNVSGAISDLWLDDEIGVEDTVGLKISNDKNIVIVLTATFAELIRQGLFQMLDGDLLDRLGTPSARNLYRSLAAHRIKGKGETLLPALEVKFVEWTKNLGLSNDNQRSSRILALAHERLIAEGYLAHADDVGRGKNRTITYHFRAAEKSDQVQALMGKGVTPAVAAALSADHPERIYPALRAIEEKLASGWKPRSLPASIVTAIREPENWGYLSQEVLPPVPRKPRKKVVPEAPQEPIDPKDTVRNMIRLGLRRAPSAAAIRAVEDATPEQLNALNQALITHPVNWTLVESILGCTP</sequence>
<accession>A0AAU6Q7C7</accession>
<protein>
    <submittedName>
        <fullName evidence="1">Plasmid replication initiator protein</fullName>
    </submittedName>
</protein>
<evidence type="ECO:0000313" key="1">
    <source>
        <dbReference type="EMBL" id="WYF46519.1"/>
    </source>
</evidence>
<proteinExistence type="predicted"/>
<dbReference type="EMBL" id="CP149783">
    <property type="protein sequence ID" value="WYF46519.1"/>
    <property type="molecule type" value="Genomic_DNA"/>
</dbReference>
<dbReference type="AlphaFoldDB" id="A0AAU6Q7C7"/>
<dbReference type="RefSeq" id="WP_339097980.1">
    <property type="nucleotide sequence ID" value="NZ_CP149783.1"/>
</dbReference>